<dbReference type="PANTHER" id="PTHR24166:SF48">
    <property type="entry name" value="PROTEIN VAPYRIN"/>
    <property type="match status" value="1"/>
</dbReference>
<evidence type="ECO:0000313" key="5">
    <source>
        <dbReference type="Proteomes" id="UP000664414"/>
    </source>
</evidence>
<feature type="repeat" description="ANK" evidence="3">
    <location>
        <begin position="83"/>
        <end position="115"/>
    </location>
</feature>
<dbReference type="InterPro" id="IPR036770">
    <property type="entry name" value="Ankyrin_rpt-contain_sf"/>
</dbReference>
<accession>A0A8J7PK84</accession>
<evidence type="ECO:0000256" key="2">
    <source>
        <dbReference type="ARBA" id="ARBA00023043"/>
    </source>
</evidence>
<comment type="caution">
    <text evidence="4">The sequence shown here is derived from an EMBL/GenBank/DDBJ whole genome shotgun (WGS) entry which is preliminary data.</text>
</comment>
<dbReference type="EMBL" id="JAFKGL010000041">
    <property type="protein sequence ID" value="MBN9413735.1"/>
    <property type="molecule type" value="Genomic_DNA"/>
</dbReference>
<protein>
    <submittedName>
        <fullName evidence="4">Ankyrin repeat domain-containing protein</fullName>
    </submittedName>
</protein>
<keyword evidence="1" id="KW-0677">Repeat</keyword>
<dbReference type="PANTHER" id="PTHR24166">
    <property type="entry name" value="ROLLING PEBBLES, ISOFORM B"/>
    <property type="match status" value="1"/>
</dbReference>
<feature type="repeat" description="ANK" evidence="3">
    <location>
        <begin position="541"/>
        <end position="573"/>
    </location>
</feature>
<gene>
    <name evidence="4" type="ORF">J0H12_07460</name>
</gene>
<organism evidence="4 5">
    <name type="scientific">Candidatus Paracaedimonas acanthamoebae</name>
    <dbReference type="NCBI Taxonomy" id="244581"/>
    <lineage>
        <taxon>Bacteria</taxon>
        <taxon>Pseudomonadati</taxon>
        <taxon>Pseudomonadota</taxon>
        <taxon>Alphaproteobacteria</taxon>
        <taxon>Holosporales</taxon>
        <taxon>Caedimonadaceae</taxon>
        <taxon>Candidatus Paracaedimonas</taxon>
    </lineage>
</organism>
<dbReference type="SUPFAM" id="SSF48403">
    <property type="entry name" value="Ankyrin repeat"/>
    <property type="match status" value="2"/>
</dbReference>
<dbReference type="InterPro" id="IPR002110">
    <property type="entry name" value="Ankyrin_rpt"/>
</dbReference>
<feature type="non-terminal residue" evidence="4">
    <location>
        <position position="628"/>
    </location>
</feature>
<dbReference type="Pfam" id="PF12796">
    <property type="entry name" value="Ank_2"/>
    <property type="match status" value="3"/>
</dbReference>
<sequence>MMSDEIGFVQEHIEETQLSRLELAALAAKHGSMVCLAWMLKHVPPGEGDYASLFKSSLQSHQIQAIELIIKRLNPIDQVLDSNGNTALHLSVIYGAKEAIELLLQRGAAVNVRNSKHQTVFHIAVAQEDKASLKKLFQLTEPKQWPVDLWTGSACKPGHALYQTMRAFMHQLPNPVQPDEVKPEPIAFSLPSLTLTTELKSQIIQLKAYLKDGEYDEAYEFLIQYPDLIKLFDSEQGADLLQVLFTNLQDDSTLVTSLNDHSGVDDESVFSSPHKLLDHLRQSGINPARLTGKHNVLLSMLSAETDEEACYRLGVFNQYFPQSLTILALDKVNGPVKIVEMALKLNKKQLFNTLDELCSKYLDPEKPAFNSLHEAVIAGNYGLVESLLQRYPADSLNNKRQTALMIAAQLDHVRIMELLLDKGADPDCLDIYGQNALHYALMSDSADAALTLLPCIRYKNQPNRSGVTPLMLASRQGLTAIIRFLCEESNYSDSFDRHGLNALHHAALCGQAKAIVLLKSYGFDINGVESPSSPKKVEYNLKRTPLHLAAKGGHLDAVLALLSLGAHPEQEDARQFTFFEYAVLNNKNHLIEVLQQMDGYQQKRRDTPLLLAATQSDNVDILCQLILS</sequence>
<name>A0A8J7PK84_9PROT</name>
<feature type="repeat" description="ANK" evidence="3">
    <location>
        <begin position="399"/>
        <end position="431"/>
    </location>
</feature>
<dbReference type="Proteomes" id="UP000664414">
    <property type="component" value="Unassembled WGS sequence"/>
</dbReference>
<proteinExistence type="predicted"/>
<keyword evidence="2 3" id="KW-0040">ANK repeat</keyword>
<evidence type="ECO:0000256" key="3">
    <source>
        <dbReference type="PROSITE-ProRule" id="PRU00023"/>
    </source>
</evidence>
<reference evidence="4" key="1">
    <citation type="submission" date="2021-02" db="EMBL/GenBank/DDBJ databases">
        <title>Thiocyanate and organic carbon inputs drive convergent selection for specific autotrophic Afipia and Thiobacillus strains within complex microbiomes.</title>
        <authorList>
            <person name="Huddy R.J."/>
            <person name="Sachdeva R."/>
            <person name="Kadzinga F."/>
            <person name="Kantor R.S."/>
            <person name="Harrison S.T.L."/>
            <person name="Banfield J.F."/>
        </authorList>
    </citation>
    <scope>NUCLEOTIDE SEQUENCE</scope>
    <source>
        <strain evidence="4">SCN18_10_11_15_R4_P_38_20</strain>
    </source>
</reference>
<evidence type="ECO:0000256" key="1">
    <source>
        <dbReference type="ARBA" id="ARBA00022737"/>
    </source>
</evidence>
<dbReference type="InterPro" id="IPR050889">
    <property type="entry name" value="Dendritic_Spine_Reg/Scaffold"/>
</dbReference>
<dbReference type="Pfam" id="PF00023">
    <property type="entry name" value="Ank"/>
    <property type="match status" value="1"/>
</dbReference>
<feature type="repeat" description="ANK" evidence="3">
    <location>
        <begin position="498"/>
        <end position="530"/>
    </location>
</feature>
<dbReference type="AlphaFoldDB" id="A0A8J7PK84"/>
<dbReference type="PROSITE" id="PS50088">
    <property type="entry name" value="ANK_REPEAT"/>
    <property type="match status" value="4"/>
</dbReference>
<dbReference type="Gene3D" id="1.25.40.20">
    <property type="entry name" value="Ankyrin repeat-containing domain"/>
    <property type="match status" value="3"/>
</dbReference>
<dbReference type="SMART" id="SM00248">
    <property type="entry name" value="ANK"/>
    <property type="match status" value="8"/>
</dbReference>
<evidence type="ECO:0000313" key="4">
    <source>
        <dbReference type="EMBL" id="MBN9413735.1"/>
    </source>
</evidence>
<dbReference type="PROSITE" id="PS50297">
    <property type="entry name" value="ANK_REP_REGION"/>
    <property type="match status" value="3"/>
</dbReference>